<evidence type="ECO:0000256" key="1">
    <source>
        <dbReference type="ARBA" id="ARBA00009437"/>
    </source>
</evidence>
<evidence type="ECO:0000313" key="6">
    <source>
        <dbReference type="EMBL" id="MFC3684416.1"/>
    </source>
</evidence>
<dbReference type="InterPro" id="IPR058163">
    <property type="entry name" value="LysR-type_TF_proteobact-type"/>
</dbReference>
<keyword evidence="2" id="KW-0805">Transcription regulation</keyword>
<protein>
    <submittedName>
        <fullName evidence="6">Transcriptional regulator GcvA</fullName>
    </submittedName>
</protein>
<evidence type="ECO:0000259" key="5">
    <source>
        <dbReference type="PROSITE" id="PS50931"/>
    </source>
</evidence>
<dbReference type="InterPro" id="IPR036390">
    <property type="entry name" value="WH_DNA-bd_sf"/>
</dbReference>
<dbReference type="InterPro" id="IPR000847">
    <property type="entry name" value="LysR_HTH_N"/>
</dbReference>
<keyword evidence="4" id="KW-0804">Transcription</keyword>
<reference evidence="7" key="1">
    <citation type="journal article" date="2019" name="Int. J. Syst. Evol. Microbiol.">
        <title>The Global Catalogue of Microorganisms (GCM) 10K type strain sequencing project: providing services to taxonomists for standard genome sequencing and annotation.</title>
        <authorList>
            <consortium name="The Broad Institute Genomics Platform"/>
            <consortium name="The Broad Institute Genome Sequencing Center for Infectious Disease"/>
            <person name="Wu L."/>
            <person name="Ma J."/>
        </authorList>
    </citation>
    <scope>NUCLEOTIDE SEQUENCE [LARGE SCALE GENOMIC DNA]</scope>
    <source>
        <strain evidence="7">KCTC 42501</strain>
    </source>
</reference>
<dbReference type="Proteomes" id="UP001595729">
    <property type="component" value="Unassembled WGS sequence"/>
</dbReference>
<comment type="similarity">
    <text evidence="1">Belongs to the LysR transcriptional regulatory family.</text>
</comment>
<proteinExistence type="inferred from homology"/>
<comment type="caution">
    <text evidence="6">The sequence shown here is derived from an EMBL/GenBank/DDBJ whole genome shotgun (WGS) entry which is preliminary data.</text>
</comment>
<dbReference type="Gene3D" id="3.40.190.10">
    <property type="entry name" value="Periplasmic binding protein-like II"/>
    <property type="match status" value="2"/>
</dbReference>
<name>A0ABV7W3M3_9BURK</name>
<dbReference type="PRINTS" id="PR00039">
    <property type="entry name" value="HTHLYSR"/>
</dbReference>
<dbReference type="SUPFAM" id="SSF53850">
    <property type="entry name" value="Periplasmic binding protein-like II"/>
    <property type="match status" value="1"/>
</dbReference>
<accession>A0ABV7W3M3</accession>
<dbReference type="InterPro" id="IPR036388">
    <property type="entry name" value="WH-like_DNA-bd_sf"/>
</dbReference>
<dbReference type="Pfam" id="PF00126">
    <property type="entry name" value="HTH_1"/>
    <property type="match status" value="1"/>
</dbReference>
<dbReference type="SUPFAM" id="SSF46785">
    <property type="entry name" value="Winged helix' DNA-binding domain"/>
    <property type="match status" value="1"/>
</dbReference>
<evidence type="ECO:0000256" key="4">
    <source>
        <dbReference type="ARBA" id="ARBA00023163"/>
    </source>
</evidence>
<dbReference type="Pfam" id="PF03466">
    <property type="entry name" value="LysR_substrate"/>
    <property type="match status" value="1"/>
</dbReference>
<sequence>MTSRRKIPSTAALSAFEAAARHASFTEAAEELSLTQSAICRQIAGLEQFLGVSLFRRSRRGVLLTEAGVTYHRQVSRHLEQIELDTLNLMTRGGRGGRLELAVVPTFGTRWLLPRLAGFAELHPDITLNLSSRTRPFLFDDTTMDAAIYAGDGHWPGAVTTHLMDETLVPVCSPALIAPRKKLTPQQLAELPLLQQSTRPYAWRQWFESIGYVPGNELAGPRYELFFMSLQAAAVGLGVALVPEYDIGDDLTSGRLVIPVQHFCPSDRAYYLSIPERKADNPVLEIFKAWLIDEMATYNASAEQERLLRAKPQPRARAT</sequence>
<dbReference type="EMBL" id="JBHRXX010000005">
    <property type="protein sequence ID" value="MFC3684416.1"/>
    <property type="molecule type" value="Genomic_DNA"/>
</dbReference>
<evidence type="ECO:0000256" key="2">
    <source>
        <dbReference type="ARBA" id="ARBA00023015"/>
    </source>
</evidence>
<gene>
    <name evidence="6" type="primary">gcvA</name>
    <name evidence="6" type="ORF">ACFOPI_12495</name>
</gene>
<keyword evidence="3" id="KW-0238">DNA-binding</keyword>
<dbReference type="NCBIfam" id="NF008352">
    <property type="entry name" value="PRK11139.1"/>
    <property type="match status" value="1"/>
</dbReference>
<feature type="domain" description="HTH lysR-type" evidence="5">
    <location>
        <begin position="8"/>
        <end position="65"/>
    </location>
</feature>
<dbReference type="PANTHER" id="PTHR30537">
    <property type="entry name" value="HTH-TYPE TRANSCRIPTIONAL REGULATOR"/>
    <property type="match status" value="1"/>
</dbReference>
<evidence type="ECO:0000256" key="3">
    <source>
        <dbReference type="ARBA" id="ARBA00023125"/>
    </source>
</evidence>
<dbReference type="PROSITE" id="PS50931">
    <property type="entry name" value="HTH_LYSR"/>
    <property type="match status" value="1"/>
</dbReference>
<keyword evidence="7" id="KW-1185">Reference proteome</keyword>
<dbReference type="PANTHER" id="PTHR30537:SF26">
    <property type="entry name" value="GLYCINE CLEAVAGE SYSTEM TRANSCRIPTIONAL ACTIVATOR"/>
    <property type="match status" value="1"/>
</dbReference>
<evidence type="ECO:0000313" key="7">
    <source>
        <dbReference type="Proteomes" id="UP001595729"/>
    </source>
</evidence>
<dbReference type="RefSeq" id="WP_382174284.1">
    <property type="nucleotide sequence ID" value="NZ_JBHRXX010000005.1"/>
</dbReference>
<dbReference type="InterPro" id="IPR005119">
    <property type="entry name" value="LysR_subst-bd"/>
</dbReference>
<organism evidence="6 7">
    <name type="scientific">Hydrogenophaga luteola</name>
    <dbReference type="NCBI Taxonomy" id="1591122"/>
    <lineage>
        <taxon>Bacteria</taxon>
        <taxon>Pseudomonadati</taxon>
        <taxon>Pseudomonadota</taxon>
        <taxon>Betaproteobacteria</taxon>
        <taxon>Burkholderiales</taxon>
        <taxon>Comamonadaceae</taxon>
        <taxon>Hydrogenophaga</taxon>
    </lineage>
</organism>
<dbReference type="Gene3D" id="1.10.10.10">
    <property type="entry name" value="Winged helix-like DNA-binding domain superfamily/Winged helix DNA-binding domain"/>
    <property type="match status" value="1"/>
</dbReference>